<protein>
    <submittedName>
        <fullName evidence="1">Uncharacterized protein</fullName>
    </submittedName>
</protein>
<proteinExistence type="predicted"/>
<dbReference type="EMBL" id="CAUM01000008">
    <property type="protein sequence ID" value="CCV03416.1"/>
    <property type="molecule type" value="Genomic_DNA"/>
</dbReference>
<sequence length="97" mass="10841">MKRLASRVVMVIPPAGISPDVEYPGTGSRFIGLKLSLFPVLFWDKHPKWRPISMKSIEDCWPNYSATARCRSTNCRNGWLCRAMPAGAASSGWRKTA</sequence>
<dbReference type="STRING" id="1297569.MESS2_1050020"/>
<gene>
    <name evidence="1" type="ORF">MESS2_1050020</name>
</gene>
<accession>M5EUQ2</accession>
<keyword evidence="2" id="KW-1185">Reference proteome</keyword>
<dbReference type="Proteomes" id="UP000012062">
    <property type="component" value="Unassembled WGS sequence"/>
</dbReference>
<reference evidence="1 2" key="1">
    <citation type="submission" date="2013-02" db="EMBL/GenBank/DDBJ databases">
        <authorList>
            <person name="Genoscope - CEA"/>
        </authorList>
    </citation>
    <scope>NUCLEOTIDE SEQUENCE [LARGE SCALE GENOMIC DNA]</scope>
    <source>
        <strain evidence="1 2">STM 2683</strain>
    </source>
</reference>
<evidence type="ECO:0000313" key="1">
    <source>
        <dbReference type="EMBL" id="CCV03416.1"/>
    </source>
</evidence>
<organism evidence="1 2">
    <name type="scientific">Mesorhizobium metallidurans STM 2683</name>
    <dbReference type="NCBI Taxonomy" id="1297569"/>
    <lineage>
        <taxon>Bacteria</taxon>
        <taxon>Pseudomonadati</taxon>
        <taxon>Pseudomonadota</taxon>
        <taxon>Alphaproteobacteria</taxon>
        <taxon>Hyphomicrobiales</taxon>
        <taxon>Phyllobacteriaceae</taxon>
        <taxon>Mesorhizobium</taxon>
    </lineage>
</organism>
<evidence type="ECO:0000313" key="2">
    <source>
        <dbReference type="Proteomes" id="UP000012062"/>
    </source>
</evidence>
<name>M5EUQ2_9HYPH</name>
<comment type="caution">
    <text evidence="1">The sequence shown here is derived from an EMBL/GenBank/DDBJ whole genome shotgun (WGS) entry which is preliminary data.</text>
</comment>
<dbReference type="AlphaFoldDB" id="M5EUQ2"/>